<dbReference type="PANTHER" id="PTHR10209">
    <property type="entry name" value="OXIDOREDUCTASE, 2OG-FE II OXYGENASE FAMILY PROTEIN"/>
    <property type="match status" value="1"/>
</dbReference>
<evidence type="ECO:0000256" key="1">
    <source>
        <dbReference type="ARBA" id="ARBA00008056"/>
    </source>
</evidence>
<evidence type="ECO:0000259" key="7">
    <source>
        <dbReference type="PROSITE" id="PS51471"/>
    </source>
</evidence>
<keyword evidence="5 6" id="KW-0408">Iron</keyword>
<dbReference type="InterPro" id="IPR026992">
    <property type="entry name" value="DIOX_N"/>
</dbReference>
<keyword evidence="2 6" id="KW-0479">Metal-binding</keyword>
<gene>
    <name evidence="8" type="ORF">Sango_0592500</name>
</gene>
<evidence type="ECO:0000313" key="9">
    <source>
        <dbReference type="Proteomes" id="UP001289374"/>
    </source>
</evidence>
<evidence type="ECO:0000313" key="8">
    <source>
        <dbReference type="EMBL" id="KAK4405860.1"/>
    </source>
</evidence>
<evidence type="ECO:0000256" key="4">
    <source>
        <dbReference type="ARBA" id="ARBA00023002"/>
    </source>
</evidence>
<dbReference type="Gene3D" id="2.60.120.330">
    <property type="entry name" value="B-lactam Antibiotic, Isopenicillin N Synthase, Chain"/>
    <property type="match status" value="1"/>
</dbReference>
<evidence type="ECO:0000256" key="5">
    <source>
        <dbReference type="ARBA" id="ARBA00023004"/>
    </source>
</evidence>
<dbReference type="Pfam" id="PF14226">
    <property type="entry name" value="DIOX_N"/>
    <property type="match status" value="1"/>
</dbReference>
<dbReference type="GO" id="GO:0016706">
    <property type="term" value="F:2-oxoglutarate-dependent dioxygenase activity"/>
    <property type="evidence" value="ECO:0007669"/>
    <property type="project" value="UniProtKB-ARBA"/>
</dbReference>
<dbReference type="PROSITE" id="PS51471">
    <property type="entry name" value="FE2OG_OXY"/>
    <property type="match status" value="1"/>
</dbReference>
<organism evidence="8 9">
    <name type="scientific">Sesamum angolense</name>
    <dbReference type="NCBI Taxonomy" id="2727404"/>
    <lineage>
        <taxon>Eukaryota</taxon>
        <taxon>Viridiplantae</taxon>
        <taxon>Streptophyta</taxon>
        <taxon>Embryophyta</taxon>
        <taxon>Tracheophyta</taxon>
        <taxon>Spermatophyta</taxon>
        <taxon>Magnoliopsida</taxon>
        <taxon>eudicotyledons</taxon>
        <taxon>Gunneridae</taxon>
        <taxon>Pentapetalae</taxon>
        <taxon>asterids</taxon>
        <taxon>lamiids</taxon>
        <taxon>Lamiales</taxon>
        <taxon>Pedaliaceae</taxon>
        <taxon>Sesamum</taxon>
    </lineage>
</organism>
<dbReference type="GO" id="GO:0009805">
    <property type="term" value="P:coumarin biosynthetic process"/>
    <property type="evidence" value="ECO:0007669"/>
    <property type="project" value="UniProtKB-ARBA"/>
</dbReference>
<proteinExistence type="inferred from homology"/>
<dbReference type="GO" id="GO:0002238">
    <property type="term" value="P:response to molecule of fungal origin"/>
    <property type="evidence" value="ECO:0007669"/>
    <property type="project" value="UniProtKB-ARBA"/>
</dbReference>
<reference evidence="8" key="2">
    <citation type="journal article" date="2024" name="Plant">
        <title>Genomic evolution and insights into agronomic trait innovations of Sesamum species.</title>
        <authorList>
            <person name="Miao H."/>
            <person name="Wang L."/>
            <person name="Qu L."/>
            <person name="Liu H."/>
            <person name="Sun Y."/>
            <person name="Le M."/>
            <person name="Wang Q."/>
            <person name="Wei S."/>
            <person name="Zheng Y."/>
            <person name="Lin W."/>
            <person name="Duan Y."/>
            <person name="Cao H."/>
            <person name="Xiong S."/>
            <person name="Wang X."/>
            <person name="Wei L."/>
            <person name="Li C."/>
            <person name="Ma Q."/>
            <person name="Ju M."/>
            <person name="Zhao R."/>
            <person name="Li G."/>
            <person name="Mu C."/>
            <person name="Tian Q."/>
            <person name="Mei H."/>
            <person name="Zhang T."/>
            <person name="Gao T."/>
            <person name="Zhang H."/>
        </authorList>
    </citation>
    <scope>NUCLEOTIDE SEQUENCE</scope>
    <source>
        <strain evidence="8">K16</strain>
    </source>
</reference>
<evidence type="ECO:0000256" key="3">
    <source>
        <dbReference type="ARBA" id="ARBA00022896"/>
    </source>
</evidence>
<dbReference type="GO" id="GO:0046872">
    <property type="term" value="F:metal ion binding"/>
    <property type="evidence" value="ECO:0007669"/>
    <property type="project" value="UniProtKB-KW"/>
</dbReference>
<dbReference type="FunFam" id="2.60.120.330:FF:000005">
    <property type="entry name" value="1-aminocyclopropane-1-carboxylate oxidase homolog 1"/>
    <property type="match status" value="1"/>
</dbReference>
<dbReference type="Proteomes" id="UP001289374">
    <property type="component" value="Unassembled WGS sequence"/>
</dbReference>
<dbReference type="GO" id="GO:0031418">
    <property type="term" value="F:L-ascorbic acid binding"/>
    <property type="evidence" value="ECO:0007669"/>
    <property type="project" value="UniProtKB-KW"/>
</dbReference>
<keyword evidence="4 6" id="KW-0560">Oxidoreductase</keyword>
<name>A0AAE2C224_9LAMI</name>
<comment type="similarity">
    <text evidence="1 6">Belongs to the iron/ascorbate-dependent oxidoreductase family.</text>
</comment>
<protein>
    <submittedName>
        <fullName evidence="8">Deacetoxyvindoline 4-hydroxylase</fullName>
    </submittedName>
</protein>
<accession>A0AAE2C224</accession>
<reference evidence="8" key="1">
    <citation type="submission" date="2020-06" db="EMBL/GenBank/DDBJ databases">
        <authorList>
            <person name="Li T."/>
            <person name="Hu X."/>
            <person name="Zhang T."/>
            <person name="Song X."/>
            <person name="Zhang H."/>
            <person name="Dai N."/>
            <person name="Sheng W."/>
            <person name="Hou X."/>
            <person name="Wei L."/>
        </authorList>
    </citation>
    <scope>NUCLEOTIDE SEQUENCE</scope>
    <source>
        <strain evidence="8">K16</strain>
        <tissue evidence="8">Leaf</tissue>
    </source>
</reference>
<dbReference type="PANTHER" id="PTHR10209:SF123">
    <property type="entry name" value="FE2OG DIOXYGENASE DOMAIN-CONTAINING PROTEIN"/>
    <property type="match status" value="1"/>
</dbReference>
<dbReference type="Pfam" id="PF03171">
    <property type="entry name" value="2OG-FeII_Oxy"/>
    <property type="match status" value="1"/>
</dbReference>
<dbReference type="InterPro" id="IPR027443">
    <property type="entry name" value="IPNS-like_sf"/>
</dbReference>
<evidence type="ECO:0000256" key="2">
    <source>
        <dbReference type="ARBA" id="ARBA00022723"/>
    </source>
</evidence>
<feature type="domain" description="Fe2OG dioxygenase" evidence="7">
    <location>
        <begin position="227"/>
        <end position="331"/>
    </location>
</feature>
<keyword evidence="3" id="KW-0847">Vitamin C</keyword>
<dbReference type="SUPFAM" id="SSF51197">
    <property type="entry name" value="Clavaminate synthase-like"/>
    <property type="match status" value="1"/>
</dbReference>
<sequence>MIKASSSCLQLITGQQDEVQTMKVHAYDRLSEIKAFDNSKSGVKGLVDAGVTKIPRIFINDNDMPGSDPCNFNSELIFPVIDLSGMHDAANRAGIVSRVKEACEKWGFFQIINHELPVSVMDEMIAGVRRFHEQDAEVKKKYYGRDVTKKFQYNSNFDLYKSQAATWRDTITCIMAPHPPDPQELPDVCRDIMFEYSKHVMRVGHTMYELLSEALGLNPSYLKDIGCVESNLIVGHYYPACPEPELTFGIRSHVDFGLLTILLQDQIGGLQVLHRNQWFDVSPLPGSLIINVGDFIQAVQLITNDKFKSVKHRAISKRAGPRISVGVFIKPYCADGDSLRVYGPIKELLTEEKPAVYRETTYKDYETFYFTNCDDGTTKLPYFRLDT</sequence>
<dbReference type="InterPro" id="IPR005123">
    <property type="entry name" value="Oxoglu/Fe-dep_dioxygenase_dom"/>
</dbReference>
<dbReference type="AlphaFoldDB" id="A0AAE2C224"/>
<keyword evidence="9" id="KW-1185">Reference proteome</keyword>
<dbReference type="EMBL" id="JACGWL010000003">
    <property type="protein sequence ID" value="KAK4405860.1"/>
    <property type="molecule type" value="Genomic_DNA"/>
</dbReference>
<evidence type="ECO:0000256" key="6">
    <source>
        <dbReference type="RuleBase" id="RU003682"/>
    </source>
</evidence>
<dbReference type="InterPro" id="IPR044861">
    <property type="entry name" value="IPNS-like_FE2OG_OXY"/>
</dbReference>
<comment type="caution">
    <text evidence="8">The sequence shown here is derived from an EMBL/GenBank/DDBJ whole genome shotgun (WGS) entry which is preliminary data.</text>
</comment>